<evidence type="ECO:0000256" key="1">
    <source>
        <dbReference type="ARBA" id="ARBA00004147"/>
    </source>
</evidence>
<sequence>MGDINKGTEFSIKEHNEWFVQEAECINSLDSLEELFEESTDESEVSNLIDDTDCSQGNSLALFNKQVTEDCNSAITELKRKFTTSPPHSVAELSPRLEAIAISPQRTSKRRLFDDSGIENDEAQSAVEKVSGSEISKTASQDTWATNLNLLSTANYKVVLYAKCKEKFAVSFTEITRNFKSNRTCTDQWVVLAHCIRQELVDASKIQLQAFCEFFQIIHYDFTILILLVFKTIKNRETVSKLLCQLLSCKENQLLLEPPRTRSPPVAMFFYQNSFTNVSFIFGDFPDWIKRQTIITHESAAAAETFDLSQMIQFCYDNELMDEPSIAYKYAMQAEFDPNAAAFLKHNNQAKFVRDACCMVKYYKRQEMRELTMSEWIWKCCDECGEGGDWRVIVQFLKYQGVNFVSFLTLLRFFLKAIPKKNCIVFIGPSDTGKSYFCNSLIRFVKGKVISLMNRHSSFWLQPMLDGKMGFLDDCTLPGWHYLDTNMRGALDGHAICIDAKHKAPTQVTLPPMLITSNVDVQSEQSLKYICSRLQIVNFPNKFPLKEDGTVVYEITNKSWKCFFSKFGNQIDLSPRDDPEDESGGFNKAFRCTRGSINDSV</sequence>
<dbReference type="EC" id="5.6.2.4" evidence="15 16"/>
<keyword evidence="2 15" id="KW-0244">Early protein</keyword>
<name>A0A2D2AM52_9PAPI</name>
<dbReference type="InterPro" id="IPR046935">
    <property type="entry name" value="PPV_E1_DBD_sf"/>
</dbReference>
<dbReference type="GO" id="GO:0043138">
    <property type="term" value="F:3'-5' DNA helicase activity"/>
    <property type="evidence" value="ECO:0007669"/>
    <property type="project" value="UniProtKB-UniRule"/>
</dbReference>
<dbReference type="InterPro" id="IPR014015">
    <property type="entry name" value="Helicase_SF3_DNA-vir"/>
</dbReference>
<keyword evidence="7 15" id="KW-0378">Hydrolase</keyword>
<dbReference type="HAMAP" id="MF_04000">
    <property type="entry name" value="PPV_E1"/>
    <property type="match status" value="1"/>
</dbReference>
<comment type="PTM">
    <text evidence="15">Phosphorylated.</text>
</comment>
<feature type="domain" description="SF3 helicase" evidence="17">
    <location>
        <begin position="388"/>
        <end position="552"/>
    </location>
</feature>
<keyword evidence="6 15" id="KW-0547">Nucleotide-binding</keyword>
<gene>
    <name evidence="15 18" type="primary">E1</name>
</gene>
<evidence type="ECO:0000256" key="8">
    <source>
        <dbReference type="ARBA" id="ARBA00022806"/>
    </source>
</evidence>
<reference evidence="18" key="1">
    <citation type="journal article" date="2018" name="MSphere">
        <title>Metagenomic Discovery of 83 New Human Papillomavirus Types in Patients with Immunodeficiency.</title>
        <authorList>
            <person name="Pastrana D.V."/>
            <person name="Peretti A."/>
            <person name="Welch N.L."/>
            <person name="Borgogna C."/>
            <person name="Olivero C."/>
            <person name="Badolato R."/>
            <person name="Notarangelo L.D."/>
            <person name="Gariglio M."/>
            <person name="FitzGerald P.C."/>
            <person name="McIntosh C.E."/>
            <person name="Reeves J."/>
            <person name="Starrett G.J."/>
            <person name="Bliskovsky V."/>
            <person name="Velez D."/>
            <person name="Brownell I."/>
            <person name="Yarchoan R."/>
            <person name="Wyvill K.M."/>
            <person name="Uldrick T.S."/>
            <person name="Maldarelli F."/>
            <person name="Lisco A."/>
            <person name="Sereti I."/>
            <person name="Gonzalez C.M."/>
            <person name="Androphy E.J."/>
            <person name="McBride A.A."/>
            <person name="Van Doorslaer K."/>
            <person name="Garcia F."/>
            <person name="Dvoretzky I."/>
            <person name="Liu J.S."/>
            <person name="Han J."/>
            <person name="Murphy P.M."/>
            <person name="McDermott D.H."/>
            <person name="Buck C.B."/>
        </authorList>
    </citation>
    <scope>NUCLEOTIDE SEQUENCE</scope>
    <source>
        <strain evidence="18">Gamma22_w20c08a</strain>
    </source>
</reference>
<comment type="catalytic activity">
    <reaction evidence="13 15 16">
        <text>ATP + H2O = ADP + phosphate + H(+)</text>
        <dbReference type="Rhea" id="RHEA:13065"/>
        <dbReference type="ChEBI" id="CHEBI:15377"/>
        <dbReference type="ChEBI" id="CHEBI:15378"/>
        <dbReference type="ChEBI" id="CHEBI:30616"/>
        <dbReference type="ChEBI" id="CHEBI:43474"/>
        <dbReference type="ChEBI" id="CHEBI:456216"/>
        <dbReference type="EC" id="5.6.2.4"/>
    </reaction>
</comment>
<comment type="function">
    <text evidence="16">ATP-dependent DNA helicase required for initiation of viral DNA replication. It forms a complex with the viral E2 protein. The E1-E2 complex binds to the replication origin which contains binding sites for both proteins.</text>
</comment>
<evidence type="ECO:0000256" key="3">
    <source>
        <dbReference type="ARBA" id="ARBA00022553"/>
    </source>
</evidence>
<evidence type="ECO:0000256" key="10">
    <source>
        <dbReference type="ARBA" id="ARBA00023125"/>
    </source>
</evidence>
<evidence type="ECO:0000256" key="11">
    <source>
        <dbReference type="ARBA" id="ARBA00023235"/>
    </source>
</evidence>
<keyword evidence="11 15" id="KW-0413">Isomerase</keyword>
<comment type="function">
    <text evidence="14 15">ATP-dependent DNA 3'-5' helicase required for initiation of viral DNA replication. It forms a complex with the viral E2 protein. The E1-E2 complex binds to the replication origin which contains binding sites for both proteins. During the initial step, a dimer of E1 interacts with a dimer of protein E2 leading to a complex that binds the viral origin of replication with high specificity. Then, a second dimer of E1 displaces the E2 dimer in an ATP-dependent manner to form the E1 tetramer. Following this, two E1 monomers are added to each half of the site, which results in the formation of two E1 trimers on the viral ori. Subsequently, two hexamers will be created. The double hexamer acts as a bi-directional helicase machinery and unwinds the viral DNA and then recruits the host DNA polymerase to start replication.</text>
</comment>
<keyword evidence="10 15" id="KW-0238">DNA-binding</keyword>
<dbReference type="InterPro" id="IPR037102">
    <property type="entry name" value="Znf_lg_T-Ag_D1_dom_sf"/>
</dbReference>
<dbReference type="GO" id="GO:0016887">
    <property type="term" value="F:ATP hydrolysis activity"/>
    <property type="evidence" value="ECO:0007669"/>
    <property type="project" value="RHEA"/>
</dbReference>
<dbReference type="InterPro" id="IPR027417">
    <property type="entry name" value="P-loop_NTPase"/>
</dbReference>
<dbReference type="Pfam" id="PF20450">
    <property type="entry name" value="PPV_E1_DBD"/>
    <property type="match status" value="1"/>
</dbReference>
<evidence type="ECO:0000256" key="9">
    <source>
        <dbReference type="ARBA" id="ARBA00022840"/>
    </source>
</evidence>
<evidence type="ECO:0000256" key="14">
    <source>
        <dbReference type="ARBA" id="ARBA00093297"/>
    </source>
</evidence>
<dbReference type="Proteomes" id="UP000290060">
    <property type="component" value="Segment"/>
</dbReference>
<evidence type="ECO:0000259" key="17">
    <source>
        <dbReference type="PROSITE" id="PS51206"/>
    </source>
</evidence>
<accession>A0A2D2AM52</accession>
<protein>
    <recommendedName>
        <fullName evidence="15 16">Replication protein E1</fullName>
        <ecNumber evidence="15 16">5.6.2.4</ecNumber>
    </recommendedName>
    <alternativeName>
        <fullName evidence="15">ATP-dependent helicase E1</fullName>
    </alternativeName>
    <alternativeName>
        <fullName evidence="15">DNA 3'-5' helicase E1</fullName>
    </alternativeName>
</protein>
<evidence type="ECO:0000256" key="16">
    <source>
        <dbReference type="PIRNR" id="PIRNR003383"/>
    </source>
</evidence>
<dbReference type="InterPro" id="IPR014000">
    <property type="entry name" value="PPV_DNA_helicase_E1_N"/>
</dbReference>
<dbReference type="GO" id="GO:0005524">
    <property type="term" value="F:ATP binding"/>
    <property type="evidence" value="ECO:0007669"/>
    <property type="project" value="UniProtKB-UniRule"/>
</dbReference>
<evidence type="ECO:0000256" key="15">
    <source>
        <dbReference type="HAMAP-Rule" id="MF_04000"/>
    </source>
</evidence>
<keyword evidence="8 15" id="KW-0347">Helicase</keyword>
<evidence type="ECO:0000256" key="2">
    <source>
        <dbReference type="ARBA" id="ARBA00022518"/>
    </source>
</evidence>
<dbReference type="GO" id="GO:0006260">
    <property type="term" value="P:DNA replication"/>
    <property type="evidence" value="ECO:0007669"/>
    <property type="project" value="UniProtKB-UniRule"/>
</dbReference>
<evidence type="ECO:0000256" key="12">
    <source>
        <dbReference type="ARBA" id="ARBA00034617"/>
    </source>
</evidence>
<dbReference type="Pfam" id="PF00519">
    <property type="entry name" value="PPV_E1_C"/>
    <property type="match status" value="1"/>
</dbReference>
<dbReference type="EMBL" id="MF588742">
    <property type="protein sequence ID" value="ATQ38534.1"/>
    <property type="molecule type" value="Genomic_DNA"/>
</dbReference>
<comment type="catalytic activity">
    <reaction evidence="12 15">
        <text>Couples ATP hydrolysis with the unwinding of duplex DNA by translocating in the 3'-5' direction.</text>
        <dbReference type="EC" id="5.6.2.4"/>
    </reaction>
</comment>
<dbReference type="SUPFAM" id="SSF55464">
    <property type="entry name" value="Origin of replication-binding domain, RBD-like"/>
    <property type="match status" value="1"/>
</dbReference>
<keyword evidence="3 15" id="KW-0597">Phosphoprotein</keyword>
<feature type="binding site" evidence="15">
    <location>
        <begin position="428"/>
        <end position="435"/>
    </location>
    <ligand>
        <name>ATP</name>
        <dbReference type="ChEBI" id="CHEBI:30616"/>
    </ligand>
</feature>
<evidence type="ECO:0000256" key="13">
    <source>
        <dbReference type="ARBA" id="ARBA00048988"/>
    </source>
</evidence>
<feature type="modified residue" description="Phosphoserine; by host" evidence="15">
    <location>
        <position position="94"/>
    </location>
</feature>
<dbReference type="Gene3D" id="1.10.10.510">
    <property type="entry name" value="Zinc finger, large T-antigen D1 domain"/>
    <property type="match status" value="1"/>
</dbReference>
<keyword evidence="4 15" id="KW-1048">Host nucleus</keyword>
<evidence type="ECO:0000256" key="4">
    <source>
        <dbReference type="ARBA" id="ARBA00022562"/>
    </source>
</evidence>
<keyword evidence="9 15" id="KW-0067">ATP-binding</keyword>
<comment type="caution">
    <text evidence="15">Lacks conserved residue(s) required for the propagation of feature annotation.</text>
</comment>
<dbReference type="SUPFAM" id="SSF52540">
    <property type="entry name" value="P-loop containing nucleoside triphosphate hydrolases"/>
    <property type="match status" value="1"/>
</dbReference>
<comment type="subcellular location">
    <subcellularLocation>
        <location evidence="1 15">Host nucleus</location>
    </subcellularLocation>
</comment>
<evidence type="ECO:0000256" key="7">
    <source>
        <dbReference type="ARBA" id="ARBA00022801"/>
    </source>
</evidence>
<comment type="subunit">
    <text evidence="15">Can form hexamers. Interacts with E2 protein; this interaction increases E1 DNA binding specificity. Interacts with host DNA polymerase subunit POLA2. Interacts with host single stranded DNA-binding protein RPA1. Interacts with host TOP1; this interaction stimulates the enzymatic activity of TOP1.</text>
</comment>
<evidence type="ECO:0000313" key="18">
    <source>
        <dbReference type="EMBL" id="ATQ38534.1"/>
    </source>
</evidence>
<dbReference type="PROSITE" id="PS51206">
    <property type="entry name" value="SF3_HELICASE_1"/>
    <property type="match status" value="1"/>
</dbReference>
<dbReference type="GO" id="GO:0003677">
    <property type="term" value="F:DNA binding"/>
    <property type="evidence" value="ECO:0007669"/>
    <property type="project" value="UniProtKB-UniRule"/>
</dbReference>
<dbReference type="Gene3D" id="3.40.50.300">
    <property type="entry name" value="P-loop containing nucleotide triphosphate hydrolases"/>
    <property type="match status" value="1"/>
</dbReference>
<keyword evidence="5 15" id="KW-0235">DNA replication</keyword>
<dbReference type="PIRSF" id="PIRSF003383">
    <property type="entry name" value="Rep_E1_papillomaV"/>
    <property type="match status" value="1"/>
</dbReference>
<dbReference type="Gene3D" id="3.40.1310.10">
    <property type="match status" value="1"/>
</dbReference>
<dbReference type="InterPro" id="IPR046832">
    <property type="entry name" value="PPV_E1_DBD"/>
</dbReference>
<comment type="similarity">
    <text evidence="15 16">Belongs to the papillomaviridae E1 protein family.</text>
</comment>
<dbReference type="GO" id="GO:0042025">
    <property type="term" value="C:host cell nucleus"/>
    <property type="evidence" value="ECO:0007669"/>
    <property type="project" value="UniProtKB-SubCell"/>
</dbReference>
<dbReference type="InterPro" id="IPR016393">
    <property type="entry name" value="Rep_E1_papillomaV"/>
</dbReference>
<organism evidence="18">
    <name type="scientific">Gammapapillomavirus 22</name>
    <dbReference type="NCBI Taxonomy" id="1961679"/>
    <lineage>
        <taxon>Viruses</taxon>
        <taxon>Monodnaviria</taxon>
        <taxon>Shotokuvirae</taxon>
        <taxon>Cossaviricota</taxon>
        <taxon>Papovaviricetes</taxon>
        <taxon>Zurhausenvirales</taxon>
        <taxon>Papillomaviridae</taxon>
        <taxon>Firstpapillomavirinae</taxon>
        <taxon>Gammapapillomavirus</taxon>
    </lineage>
</organism>
<proteinExistence type="inferred from homology"/>
<evidence type="ECO:0000256" key="6">
    <source>
        <dbReference type="ARBA" id="ARBA00022741"/>
    </source>
</evidence>
<dbReference type="InterPro" id="IPR001177">
    <property type="entry name" value="PPV_DNA_helicase_E1_C"/>
</dbReference>
<evidence type="ECO:0000256" key="5">
    <source>
        <dbReference type="ARBA" id="ARBA00022705"/>
    </source>
</evidence>
<feature type="modified residue" description="Phosphoserine; by host" evidence="15">
    <location>
        <position position="89"/>
    </location>
</feature>
<feature type="modified residue" description="Phosphoserine; by host" evidence="15">
    <location>
        <position position="85"/>
    </location>
</feature>
<feature type="short sequence motif" description="Nuclear localization signal" evidence="15">
    <location>
        <begin position="79"/>
        <end position="81"/>
    </location>
</feature>
<feature type="short sequence motif" description="Nuclear export signal" evidence="15">
    <location>
        <begin position="93"/>
        <end position="102"/>
    </location>
</feature>
<dbReference type="Pfam" id="PF00524">
    <property type="entry name" value="PPV_E1_N"/>
    <property type="match status" value="1"/>
</dbReference>